<proteinExistence type="predicted"/>
<dbReference type="EMBL" id="AUVB01000050">
    <property type="protein sequence ID" value="KGE03733.1"/>
    <property type="molecule type" value="Genomic_DNA"/>
</dbReference>
<evidence type="ECO:0000313" key="3">
    <source>
        <dbReference type="EMBL" id="KGE03733.1"/>
    </source>
</evidence>
<evidence type="ECO:0000313" key="4">
    <source>
        <dbReference type="Proteomes" id="UP000029640"/>
    </source>
</evidence>
<dbReference type="NCBIfam" id="TIGR02523">
    <property type="entry name" value="type_IV_pilV"/>
    <property type="match status" value="1"/>
</dbReference>
<dbReference type="Proteomes" id="UP000029640">
    <property type="component" value="Unassembled WGS sequence"/>
</dbReference>
<feature type="transmembrane region" description="Helical" evidence="1">
    <location>
        <begin position="12"/>
        <end position="36"/>
    </location>
</feature>
<dbReference type="InterPro" id="IPR012902">
    <property type="entry name" value="N_methyl_site"/>
</dbReference>
<dbReference type="InterPro" id="IPR054402">
    <property type="entry name" value="Tt1218-like_dom"/>
</dbReference>
<dbReference type="STRING" id="1265313.HRUBRA_01670"/>
<name>A0A095VRL7_9GAMM</name>
<dbReference type="eggNOG" id="COG4967">
    <property type="taxonomic scope" value="Bacteria"/>
</dbReference>
<reference evidence="3 4" key="1">
    <citation type="journal article" date="2014" name="Genome Announc.">
        <title>Genome Sequence of Gammaproteobacterial Pseudohaliea rubra Type Strain DSM 19751, Isolated from Coastal Seawater of the Mediterranean Sea.</title>
        <authorList>
            <person name="Spring S."/>
            <person name="Fiebig A."/>
            <person name="Riedel T."/>
            <person name="Goker M."/>
            <person name="Klenk H.P."/>
        </authorList>
    </citation>
    <scope>NUCLEOTIDE SEQUENCE [LARGE SCALE GENOMIC DNA]</scope>
    <source>
        <strain evidence="3 4">DSM 19751</strain>
    </source>
</reference>
<feature type="domain" description="Type IV pilin Tt1218-like" evidence="2">
    <location>
        <begin position="36"/>
        <end position="110"/>
    </location>
</feature>
<evidence type="ECO:0000259" key="2">
    <source>
        <dbReference type="Pfam" id="PF22150"/>
    </source>
</evidence>
<dbReference type="AlphaFoldDB" id="A0A095VRL7"/>
<dbReference type="InterPro" id="IPR013362">
    <property type="entry name" value="Pilus_4_PilV"/>
</dbReference>
<keyword evidence="1" id="KW-0472">Membrane</keyword>
<accession>A0A095VRL7</accession>
<gene>
    <name evidence="3" type="ORF">HRUBRA_01670</name>
</gene>
<dbReference type="Pfam" id="PF22150">
    <property type="entry name" value="Tt1218-like"/>
    <property type="match status" value="1"/>
</dbReference>
<organism evidence="3 4">
    <name type="scientific">Pseudohaliea rubra DSM 19751</name>
    <dbReference type="NCBI Taxonomy" id="1265313"/>
    <lineage>
        <taxon>Bacteria</taxon>
        <taxon>Pseudomonadati</taxon>
        <taxon>Pseudomonadota</taxon>
        <taxon>Gammaproteobacteria</taxon>
        <taxon>Cellvibrionales</taxon>
        <taxon>Halieaceae</taxon>
        <taxon>Pseudohaliea</taxon>
    </lineage>
</organism>
<evidence type="ECO:0000256" key="1">
    <source>
        <dbReference type="SAM" id="Phobius"/>
    </source>
</evidence>
<comment type="caution">
    <text evidence="3">The sequence shown here is derived from an EMBL/GenBank/DDBJ whole genome shotgun (WGS) entry which is preliminary data.</text>
</comment>
<dbReference type="HOGENOM" id="CLU_103234_0_1_6"/>
<dbReference type="OrthoDB" id="5741561at2"/>
<keyword evidence="4" id="KW-1185">Reference proteome</keyword>
<sequence>MSAVPDSRRSAGGFTLFEVLIAFFVISIGLVGVVSLQAMSKASQHQAVQRSRAVMLADQMLEMIRGNPRGVARYNIGANAVGGGSIADEPSPDCFTTACDPNEMAAHDLWSWERTLDGAGVIAADGGATGAGLIQPRGCIVFTPDAANGKARTGTVDVLIQWRGLQETTDAISGGFVCGSDFANAATGFRRQVVLSTYVVDEREL</sequence>
<dbReference type="Pfam" id="PF07963">
    <property type="entry name" value="N_methyl"/>
    <property type="match status" value="1"/>
</dbReference>
<keyword evidence="1" id="KW-1133">Transmembrane helix</keyword>
<dbReference type="RefSeq" id="WP_035517081.1">
    <property type="nucleotide sequence ID" value="NZ_KN234774.1"/>
</dbReference>
<protein>
    <submittedName>
        <fullName evidence="3">Type IV fimbrial biogenesis protein PilV</fullName>
    </submittedName>
</protein>
<keyword evidence="1" id="KW-0812">Transmembrane</keyword>
<dbReference type="PATRIC" id="fig|1265313.6.peg.1651"/>